<evidence type="ECO:0000256" key="1">
    <source>
        <dbReference type="ARBA" id="ARBA00022801"/>
    </source>
</evidence>
<keyword evidence="4" id="KW-1185">Reference proteome</keyword>
<feature type="domain" description="Alpha/beta hydrolase fold-3" evidence="2">
    <location>
        <begin position="79"/>
        <end position="292"/>
    </location>
</feature>
<gene>
    <name evidence="3" type="ORF">GYMLUDRAFT_176396</name>
</gene>
<dbReference type="HOGENOM" id="CLU_012494_6_2_1"/>
<dbReference type="OrthoDB" id="408631at2759"/>
<dbReference type="AlphaFoldDB" id="A0A0D0AWG5"/>
<dbReference type="SUPFAM" id="SSF53474">
    <property type="entry name" value="alpha/beta-Hydrolases"/>
    <property type="match status" value="1"/>
</dbReference>
<dbReference type="Proteomes" id="UP000053593">
    <property type="component" value="Unassembled WGS sequence"/>
</dbReference>
<accession>A0A0D0AWG5</accession>
<feature type="non-terminal residue" evidence="3">
    <location>
        <position position="1"/>
    </location>
</feature>
<evidence type="ECO:0000259" key="2">
    <source>
        <dbReference type="Pfam" id="PF07859"/>
    </source>
</evidence>
<evidence type="ECO:0000313" key="3">
    <source>
        <dbReference type="EMBL" id="KIK54915.1"/>
    </source>
</evidence>
<organism evidence="3 4">
    <name type="scientific">Collybiopsis luxurians FD-317 M1</name>
    <dbReference type="NCBI Taxonomy" id="944289"/>
    <lineage>
        <taxon>Eukaryota</taxon>
        <taxon>Fungi</taxon>
        <taxon>Dikarya</taxon>
        <taxon>Basidiomycota</taxon>
        <taxon>Agaricomycotina</taxon>
        <taxon>Agaricomycetes</taxon>
        <taxon>Agaricomycetidae</taxon>
        <taxon>Agaricales</taxon>
        <taxon>Marasmiineae</taxon>
        <taxon>Omphalotaceae</taxon>
        <taxon>Collybiopsis</taxon>
        <taxon>Collybiopsis luxurians</taxon>
    </lineage>
</organism>
<sequence>RLDPEYISYHEKYVQNIPLLNTLPWDPVIMRKPPPFTGARDPLKVGKTEEFELKRGGNGRKMRAYIPPGEPPKAGWPILVYFHGGGWILGGDFNEMSIITNLCVGAKCIVLSVDYRLAPENKFPAAVEDTVEALQWVLTDGKGLLNIDISNIAVGGTSSGGNLAAVLALKAVDDSFTPPLLKPLKLQLLIGPSVDQTATDSPGGLWESNKHAPYLPPTAVNWLKGMYFRNEEDWVKWEASPLLAPEKLIQKAPKAWIAAADVDILCNEAEAYAKKLNECGVNAKFVVYKGATYLTFLLDGEFFSYAETKHELNYAFKIHWNTA</sequence>
<dbReference type="InterPro" id="IPR050300">
    <property type="entry name" value="GDXG_lipolytic_enzyme"/>
</dbReference>
<dbReference type="InterPro" id="IPR013094">
    <property type="entry name" value="AB_hydrolase_3"/>
</dbReference>
<dbReference type="InterPro" id="IPR029058">
    <property type="entry name" value="AB_hydrolase_fold"/>
</dbReference>
<reference evidence="3 4" key="1">
    <citation type="submission" date="2014-04" db="EMBL/GenBank/DDBJ databases">
        <title>Evolutionary Origins and Diversification of the Mycorrhizal Mutualists.</title>
        <authorList>
            <consortium name="DOE Joint Genome Institute"/>
            <consortium name="Mycorrhizal Genomics Consortium"/>
            <person name="Kohler A."/>
            <person name="Kuo A."/>
            <person name="Nagy L.G."/>
            <person name="Floudas D."/>
            <person name="Copeland A."/>
            <person name="Barry K.W."/>
            <person name="Cichocki N."/>
            <person name="Veneault-Fourrey C."/>
            <person name="LaButti K."/>
            <person name="Lindquist E.A."/>
            <person name="Lipzen A."/>
            <person name="Lundell T."/>
            <person name="Morin E."/>
            <person name="Murat C."/>
            <person name="Riley R."/>
            <person name="Ohm R."/>
            <person name="Sun H."/>
            <person name="Tunlid A."/>
            <person name="Henrissat B."/>
            <person name="Grigoriev I.V."/>
            <person name="Hibbett D.S."/>
            <person name="Martin F."/>
        </authorList>
    </citation>
    <scope>NUCLEOTIDE SEQUENCE [LARGE SCALE GENOMIC DNA]</scope>
    <source>
        <strain evidence="3 4">FD-317 M1</strain>
    </source>
</reference>
<dbReference type="PANTHER" id="PTHR48081:SF8">
    <property type="entry name" value="ALPHA_BETA HYDROLASE FOLD-3 DOMAIN-CONTAINING PROTEIN-RELATED"/>
    <property type="match status" value="1"/>
</dbReference>
<proteinExistence type="predicted"/>
<evidence type="ECO:0000313" key="4">
    <source>
        <dbReference type="Proteomes" id="UP000053593"/>
    </source>
</evidence>
<dbReference type="EMBL" id="KN834811">
    <property type="protein sequence ID" value="KIK54915.1"/>
    <property type="molecule type" value="Genomic_DNA"/>
</dbReference>
<dbReference type="GO" id="GO:0016787">
    <property type="term" value="F:hydrolase activity"/>
    <property type="evidence" value="ECO:0007669"/>
    <property type="project" value="UniProtKB-KW"/>
</dbReference>
<dbReference type="Gene3D" id="3.40.50.1820">
    <property type="entry name" value="alpha/beta hydrolase"/>
    <property type="match status" value="1"/>
</dbReference>
<dbReference type="PANTHER" id="PTHR48081">
    <property type="entry name" value="AB HYDROLASE SUPERFAMILY PROTEIN C4A8.06C"/>
    <property type="match status" value="1"/>
</dbReference>
<keyword evidence="1" id="KW-0378">Hydrolase</keyword>
<name>A0A0D0AWG5_9AGAR</name>
<protein>
    <recommendedName>
        <fullName evidence="2">Alpha/beta hydrolase fold-3 domain-containing protein</fullName>
    </recommendedName>
</protein>
<dbReference type="Pfam" id="PF07859">
    <property type="entry name" value="Abhydrolase_3"/>
    <property type="match status" value="1"/>
</dbReference>